<dbReference type="Pfam" id="PF05199">
    <property type="entry name" value="GMC_oxred_C"/>
    <property type="match status" value="1"/>
</dbReference>
<dbReference type="SUPFAM" id="SSF54373">
    <property type="entry name" value="FAD-linked reductases, C-terminal domain"/>
    <property type="match status" value="1"/>
</dbReference>
<evidence type="ECO:0000313" key="10">
    <source>
        <dbReference type="Proteomes" id="UP000184533"/>
    </source>
</evidence>
<dbReference type="PIRSF" id="PIRSF000137">
    <property type="entry name" value="Alcohol_oxidase"/>
    <property type="match status" value="1"/>
</dbReference>
<dbReference type="PANTHER" id="PTHR11552">
    <property type="entry name" value="GLUCOSE-METHANOL-CHOLINE GMC OXIDOREDUCTASE"/>
    <property type="match status" value="1"/>
</dbReference>
<keyword evidence="3" id="KW-0285">Flavoprotein</keyword>
<protein>
    <submittedName>
        <fullName evidence="8">5-(Hydroxymethyl)furfural/furfural oxidase</fullName>
    </submittedName>
</protein>
<evidence type="ECO:0000313" key="7">
    <source>
        <dbReference type="EMBL" id="KKB84394.1"/>
    </source>
</evidence>
<dbReference type="InterPro" id="IPR007867">
    <property type="entry name" value="GMC_OxRtase_C"/>
</dbReference>
<dbReference type="GO" id="GO:0016614">
    <property type="term" value="F:oxidoreductase activity, acting on CH-OH group of donors"/>
    <property type="evidence" value="ECO:0007669"/>
    <property type="project" value="InterPro"/>
</dbReference>
<dbReference type="AlphaFoldDB" id="A0A0F5LQH1"/>
<feature type="binding site" evidence="5">
    <location>
        <position position="229"/>
    </location>
    <ligand>
        <name>FAD</name>
        <dbReference type="ChEBI" id="CHEBI:57692"/>
    </ligand>
</feature>
<dbReference type="Pfam" id="PF00732">
    <property type="entry name" value="GMC_oxred_N"/>
    <property type="match status" value="1"/>
</dbReference>
<gene>
    <name evidence="8" type="ORF">SAMN02745223_03123</name>
    <name evidence="7" type="ORF">VW29_10565</name>
</gene>
<comment type="cofactor">
    <cofactor evidence="1 5">
        <name>FAD</name>
        <dbReference type="ChEBI" id="CHEBI:57692"/>
    </cofactor>
</comment>
<dbReference type="PROSITE" id="PS00624">
    <property type="entry name" value="GMC_OXRED_2"/>
    <property type="match status" value="1"/>
</dbReference>
<evidence type="ECO:0000256" key="5">
    <source>
        <dbReference type="PIRSR" id="PIRSR000137-2"/>
    </source>
</evidence>
<dbReference type="SUPFAM" id="SSF51905">
    <property type="entry name" value="FAD/NAD(P)-binding domain"/>
    <property type="match status" value="1"/>
</dbReference>
<dbReference type="PATRIC" id="fig|1121477.3.peg.3243"/>
<comment type="similarity">
    <text evidence="2">Belongs to the GMC oxidoreductase family.</text>
</comment>
<dbReference type="Proteomes" id="UP000184533">
    <property type="component" value="Unassembled WGS sequence"/>
</dbReference>
<dbReference type="InterPro" id="IPR012132">
    <property type="entry name" value="GMC_OxRdtase"/>
</dbReference>
<dbReference type="PANTHER" id="PTHR11552:SF147">
    <property type="entry name" value="CHOLINE DEHYDROGENASE, MITOCHONDRIAL"/>
    <property type="match status" value="1"/>
</dbReference>
<keyword evidence="4 5" id="KW-0274">FAD</keyword>
<dbReference type="EMBL" id="LAJF01000076">
    <property type="protein sequence ID" value="KKB84394.1"/>
    <property type="molecule type" value="Genomic_DNA"/>
</dbReference>
<dbReference type="InterPro" id="IPR000172">
    <property type="entry name" value="GMC_OxRdtase_N"/>
</dbReference>
<evidence type="ECO:0000256" key="4">
    <source>
        <dbReference type="ARBA" id="ARBA00022827"/>
    </source>
</evidence>
<accession>A0A0F5LQH1</accession>
<evidence type="ECO:0000256" key="1">
    <source>
        <dbReference type="ARBA" id="ARBA00001974"/>
    </source>
</evidence>
<dbReference type="RefSeq" id="WP_046135277.1">
    <property type="nucleotide sequence ID" value="NZ_FQVC01000010.1"/>
</dbReference>
<evidence type="ECO:0000313" key="9">
    <source>
        <dbReference type="Proteomes" id="UP000033608"/>
    </source>
</evidence>
<reference evidence="8 10" key="2">
    <citation type="submission" date="2016-11" db="EMBL/GenBank/DDBJ databases">
        <authorList>
            <person name="Jaros S."/>
            <person name="Januszkiewicz K."/>
            <person name="Wedrychowicz H."/>
        </authorList>
    </citation>
    <scope>NUCLEOTIDE SEQUENCE [LARGE SCALE GENOMIC DNA]</scope>
    <source>
        <strain evidence="8 10">DSM 17137</strain>
    </source>
</reference>
<reference evidence="7 9" key="1">
    <citation type="submission" date="2015-03" db="EMBL/GenBank/DDBJ databases">
        <authorList>
            <person name="Hassan Y.I."/>
            <person name="Lepp D."/>
            <person name="Zhou T."/>
        </authorList>
    </citation>
    <scope>NUCLEOTIDE SEQUENCE [LARGE SCALE GENOMIC DNA]</scope>
    <source>
        <strain evidence="7 9">DSM 17137</strain>
    </source>
</reference>
<name>A0A0F5LQH1_9HYPH</name>
<evidence type="ECO:0000313" key="8">
    <source>
        <dbReference type="EMBL" id="SHF61647.1"/>
    </source>
</evidence>
<keyword evidence="9" id="KW-1185">Reference proteome</keyword>
<feature type="domain" description="Glucose-methanol-choline oxidoreductase N-terminal" evidence="6">
    <location>
        <begin position="263"/>
        <end position="277"/>
    </location>
</feature>
<evidence type="ECO:0000256" key="2">
    <source>
        <dbReference type="ARBA" id="ARBA00010790"/>
    </source>
</evidence>
<dbReference type="EMBL" id="FQVC01000010">
    <property type="protein sequence ID" value="SHF61647.1"/>
    <property type="molecule type" value="Genomic_DNA"/>
</dbReference>
<dbReference type="Gene3D" id="3.30.410.40">
    <property type="match status" value="1"/>
</dbReference>
<dbReference type="GO" id="GO:0050660">
    <property type="term" value="F:flavin adenine dinucleotide binding"/>
    <property type="evidence" value="ECO:0007669"/>
    <property type="project" value="InterPro"/>
</dbReference>
<organism evidence="7 9">
    <name type="scientific">Devosia limi DSM 17137</name>
    <dbReference type="NCBI Taxonomy" id="1121477"/>
    <lineage>
        <taxon>Bacteria</taxon>
        <taxon>Pseudomonadati</taxon>
        <taxon>Pseudomonadota</taxon>
        <taxon>Alphaproteobacteria</taxon>
        <taxon>Hyphomicrobiales</taxon>
        <taxon>Devosiaceae</taxon>
        <taxon>Devosia</taxon>
    </lineage>
</organism>
<sequence>MWDFIIVGGGSAGCVLANRLSADKNRKVLLIEAGRDLKPGEEGEAVLDTYPGKAAHDPRNHWAGLMVQSQPHLHNALNKPAMKKYEQPRLMGGGSSINGQIANRGTPDDYSEWEDLGAEGWNWAGVLPYFKKLETDQNMDGPLHGKTGPIPIYRIPRDKWPALSRSTEAALDELGYAGLEDQNGAFGDGHFPMTLSNNGGKHRVSTSMGYLDIDTRKRPNLTIMADTHVKTLVIADGAVTGVRVIRNGKEEVLSARDVVVSSGAIHSPALLMRSGIGPKVALRKVGIDAIVDLPGVGENLQEHPGISLSAYIKPHARLRHTRRHIHVGLRYSSGVEGCGPSDMFSMMAAKSAWHPLGIRLASMLSWINKAESRGSVSLVSNDPMAEPTANLNYLSDSRDLERLSGSMHLMARVFAADALAGSIETPTASSYTGFAKALGRQTLRNYLITAPVAVVIDALPFARRQFMHLAVANGLSLRDLLTDTDAMHDYVRANAFGQWHVCGTCKMGSADDRDAVVDPRTGKVHGIEGLRVVDASIMPTAPRANLNIPVIMLAEKMSDLIIASS</sequence>
<feature type="binding site" evidence="5">
    <location>
        <begin position="499"/>
        <end position="500"/>
    </location>
    <ligand>
        <name>FAD</name>
        <dbReference type="ChEBI" id="CHEBI:57692"/>
    </ligand>
</feature>
<dbReference type="InterPro" id="IPR036188">
    <property type="entry name" value="FAD/NAD-bd_sf"/>
</dbReference>
<evidence type="ECO:0000259" key="6">
    <source>
        <dbReference type="PROSITE" id="PS00624"/>
    </source>
</evidence>
<proteinExistence type="inferred from homology"/>
<dbReference type="Proteomes" id="UP000033608">
    <property type="component" value="Unassembled WGS sequence"/>
</dbReference>
<dbReference type="OrthoDB" id="9785276at2"/>
<dbReference type="STRING" id="1121477.SAMN02745223_03123"/>
<dbReference type="Gene3D" id="3.50.50.60">
    <property type="entry name" value="FAD/NAD(P)-binding domain"/>
    <property type="match status" value="2"/>
</dbReference>
<evidence type="ECO:0000256" key="3">
    <source>
        <dbReference type="ARBA" id="ARBA00022630"/>
    </source>
</evidence>